<feature type="transmembrane region" description="Helical" evidence="1">
    <location>
        <begin position="119"/>
        <end position="138"/>
    </location>
</feature>
<organism evidence="3 4">
    <name type="scientific">Teratosphaeria nubilosa</name>
    <dbReference type="NCBI Taxonomy" id="161662"/>
    <lineage>
        <taxon>Eukaryota</taxon>
        <taxon>Fungi</taxon>
        <taxon>Dikarya</taxon>
        <taxon>Ascomycota</taxon>
        <taxon>Pezizomycotina</taxon>
        <taxon>Dothideomycetes</taxon>
        <taxon>Dothideomycetidae</taxon>
        <taxon>Mycosphaerellales</taxon>
        <taxon>Teratosphaeriaceae</taxon>
        <taxon>Teratosphaeria</taxon>
    </lineage>
</organism>
<dbReference type="AlphaFoldDB" id="A0A6G1LGJ6"/>
<name>A0A6G1LGJ6_9PEZI</name>
<accession>A0A6G1LGJ6</accession>
<evidence type="ECO:0000313" key="4">
    <source>
        <dbReference type="Proteomes" id="UP000799436"/>
    </source>
</evidence>
<dbReference type="Proteomes" id="UP000799436">
    <property type="component" value="Unassembled WGS sequence"/>
</dbReference>
<feature type="transmembrane region" description="Helical" evidence="1">
    <location>
        <begin position="75"/>
        <end position="98"/>
    </location>
</feature>
<dbReference type="Pfam" id="PF24802">
    <property type="entry name" value="DUF7703"/>
    <property type="match status" value="1"/>
</dbReference>
<keyword evidence="4" id="KW-1185">Reference proteome</keyword>
<feature type="domain" description="DUF7703" evidence="2">
    <location>
        <begin position="11"/>
        <end position="246"/>
    </location>
</feature>
<evidence type="ECO:0000313" key="3">
    <source>
        <dbReference type="EMBL" id="KAF2771548.1"/>
    </source>
</evidence>
<dbReference type="PANTHER" id="PTHR37013">
    <property type="entry name" value="INTEGRAL MEMBRANE PROTEIN (AFU_ORTHOLOGUE AFUA_1G05950)-RELATED"/>
    <property type="match status" value="1"/>
</dbReference>
<feature type="transmembrane region" description="Helical" evidence="1">
    <location>
        <begin position="197"/>
        <end position="214"/>
    </location>
</feature>
<keyword evidence="1" id="KW-1133">Transmembrane helix</keyword>
<gene>
    <name evidence="3" type="ORF">EJ03DRAFT_257759</name>
</gene>
<proteinExistence type="predicted"/>
<feature type="non-terminal residue" evidence="3">
    <location>
        <position position="249"/>
    </location>
</feature>
<dbReference type="InterPro" id="IPR056120">
    <property type="entry name" value="DUF7703"/>
</dbReference>
<protein>
    <recommendedName>
        <fullName evidence="2">DUF7703 domain-containing protein</fullName>
    </recommendedName>
</protein>
<keyword evidence="1" id="KW-0472">Membrane</keyword>
<keyword evidence="1" id="KW-0812">Transmembrane</keyword>
<evidence type="ECO:0000259" key="2">
    <source>
        <dbReference type="Pfam" id="PF24802"/>
    </source>
</evidence>
<sequence length="249" mass="28271">GVDGDSRLHQVLVAFFTGLGLYNAIELVGMVFLTFRKYKGTYFWSLLVAAFGIVCASLCNILKTLDIFNTGDGEYVPLVLGTVGWWTMVTGQAFVLWSRLHLVLQGPRSDQVLQWTKRMIIFNAIMLFVPTTTLTWTANRQGAHNHNFTAAYAVMEKIQMSGFYLQETILSCIYIWEATKILRTSRWRATYRILKQLILINAVIIAMDLGVLLLEATSRHILQVLVKNLIYSIKLKLEFAILGKLVRCV</sequence>
<dbReference type="PANTHER" id="PTHR37013:SF3">
    <property type="entry name" value="INTEGRAL MEMBRANE PROTEIN (AFU_ORTHOLOGUE AFUA_1G05950)"/>
    <property type="match status" value="1"/>
</dbReference>
<dbReference type="OrthoDB" id="405906at2759"/>
<reference evidence="3" key="1">
    <citation type="journal article" date="2020" name="Stud. Mycol.">
        <title>101 Dothideomycetes genomes: a test case for predicting lifestyles and emergence of pathogens.</title>
        <authorList>
            <person name="Haridas S."/>
            <person name="Albert R."/>
            <person name="Binder M."/>
            <person name="Bloem J."/>
            <person name="Labutti K."/>
            <person name="Salamov A."/>
            <person name="Andreopoulos B."/>
            <person name="Baker S."/>
            <person name="Barry K."/>
            <person name="Bills G."/>
            <person name="Bluhm B."/>
            <person name="Cannon C."/>
            <person name="Castanera R."/>
            <person name="Culley D."/>
            <person name="Daum C."/>
            <person name="Ezra D."/>
            <person name="Gonzalez J."/>
            <person name="Henrissat B."/>
            <person name="Kuo A."/>
            <person name="Liang C."/>
            <person name="Lipzen A."/>
            <person name="Lutzoni F."/>
            <person name="Magnuson J."/>
            <person name="Mondo S."/>
            <person name="Nolan M."/>
            <person name="Ohm R."/>
            <person name="Pangilinan J."/>
            <person name="Park H.-J."/>
            <person name="Ramirez L."/>
            <person name="Alfaro M."/>
            <person name="Sun H."/>
            <person name="Tritt A."/>
            <person name="Yoshinaga Y."/>
            <person name="Zwiers L.-H."/>
            <person name="Turgeon B."/>
            <person name="Goodwin S."/>
            <person name="Spatafora J."/>
            <person name="Crous P."/>
            <person name="Grigoriev I."/>
        </authorList>
    </citation>
    <scope>NUCLEOTIDE SEQUENCE</scope>
    <source>
        <strain evidence="3">CBS 116005</strain>
    </source>
</reference>
<feature type="non-terminal residue" evidence="3">
    <location>
        <position position="1"/>
    </location>
</feature>
<dbReference type="EMBL" id="ML995819">
    <property type="protein sequence ID" value="KAF2771548.1"/>
    <property type="molecule type" value="Genomic_DNA"/>
</dbReference>
<feature type="transmembrane region" description="Helical" evidence="1">
    <location>
        <begin position="158"/>
        <end position="176"/>
    </location>
</feature>
<feature type="transmembrane region" description="Helical" evidence="1">
    <location>
        <begin position="12"/>
        <end position="35"/>
    </location>
</feature>
<evidence type="ECO:0000256" key="1">
    <source>
        <dbReference type="SAM" id="Phobius"/>
    </source>
</evidence>
<feature type="transmembrane region" description="Helical" evidence="1">
    <location>
        <begin position="42"/>
        <end position="63"/>
    </location>
</feature>